<dbReference type="EMBL" id="MTYI01000187">
    <property type="protein sequence ID" value="PNP49370.1"/>
    <property type="molecule type" value="Genomic_DNA"/>
</dbReference>
<reference evidence="1 2" key="1">
    <citation type="submission" date="2017-02" db="EMBL/GenBank/DDBJ databases">
        <title>Genomes of Trichoderma spp. with biocontrol activity.</title>
        <authorList>
            <person name="Gardiner D."/>
            <person name="Kazan K."/>
            <person name="Vos C."/>
            <person name="Harvey P."/>
        </authorList>
    </citation>
    <scope>NUCLEOTIDE SEQUENCE [LARGE SCALE GENOMIC DNA]</scope>
    <source>
        <strain evidence="1 2">Tr1</strain>
    </source>
</reference>
<evidence type="ECO:0000313" key="2">
    <source>
        <dbReference type="Proteomes" id="UP000236290"/>
    </source>
</evidence>
<gene>
    <name evidence="1" type="ORF">THARTR1_09692</name>
</gene>
<protein>
    <submittedName>
        <fullName evidence="1">Uncharacterized protein</fullName>
    </submittedName>
</protein>
<accession>A0A2K0TV14</accession>
<organism evidence="1 2">
    <name type="scientific">Trichoderma harzianum</name>
    <name type="common">Hypocrea lixii</name>
    <dbReference type="NCBI Taxonomy" id="5544"/>
    <lineage>
        <taxon>Eukaryota</taxon>
        <taxon>Fungi</taxon>
        <taxon>Dikarya</taxon>
        <taxon>Ascomycota</taxon>
        <taxon>Pezizomycotina</taxon>
        <taxon>Sordariomycetes</taxon>
        <taxon>Hypocreomycetidae</taxon>
        <taxon>Hypocreales</taxon>
        <taxon>Hypocreaceae</taxon>
        <taxon>Trichoderma</taxon>
    </lineage>
</organism>
<proteinExistence type="predicted"/>
<comment type="caution">
    <text evidence="1">The sequence shown here is derived from an EMBL/GenBank/DDBJ whole genome shotgun (WGS) entry which is preliminary data.</text>
</comment>
<dbReference type="OrthoDB" id="10275639at2759"/>
<dbReference type="AlphaFoldDB" id="A0A2K0TV14"/>
<evidence type="ECO:0000313" key="1">
    <source>
        <dbReference type="EMBL" id="PNP49370.1"/>
    </source>
</evidence>
<sequence length="204" mass="23508">MEARWSNVQQAAKIFEQHKFDCIVLPRQTLFKVQTNRETHLVIAEERLPMTANSLVHKQLYESLGARLDPTLRQLVAFVIASGFRNVDYKNIKIPDQELAPGANPRIGLVDVDGCGEVQGEAGEETYEKSFFGEGWRMRGLLRCIAPEQFEVVKAEALKHQVTFNEGDYYEAWKDRCHQFAEDCRNRELVSNSAVYRKYSQEHL</sequence>
<name>A0A2K0TV14_TRIHA</name>
<dbReference type="Proteomes" id="UP000236290">
    <property type="component" value="Unassembled WGS sequence"/>
</dbReference>